<protein>
    <submittedName>
        <fullName evidence="3">Nitric oxide reductase activation protein NorD</fullName>
    </submittedName>
</protein>
<feature type="region of interest" description="Disordered" evidence="1">
    <location>
        <begin position="268"/>
        <end position="333"/>
    </location>
</feature>
<dbReference type="PANTHER" id="PTHR41248">
    <property type="entry name" value="NORD PROTEIN"/>
    <property type="match status" value="1"/>
</dbReference>
<organism evidence="3 4">
    <name type="scientific">Rhodanobacter ginsenosidimutans</name>
    <dbReference type="NCBI Taxonomy" id="490571"/>
    <lineage>
        <taxon>Bacteria</taxon>
        <taxon>Pseudomonadati</taxon>
        <taxon>Pseudomonadota</taxon>
        <taxon>Gammaproteobacteria</taxon>
        <taxon>Lysobacterales</taxon>
        <taxon>Rhodanobacteraceae</taxon>
        <taxon>Rhodanobacter</taxon>
    </lineage>
</organism>
<dbReference type="Pfam" id="PF00092">
    <property type="entry name" value="VWA"/>
    <property type="match status" value="1"/>
</dbReference>
<gene>
    <name evidence="3" type="ORF">ACFPK0_01525</name>
</gene>
<evidence type="ECO:0000259" key="2">
    <source>
        <dbReference type="SMART" id="SM00327"/>
    </source>
</evidence>
<dbReference type="InterPro" id="IPR051928">
    <property type="entry name" value="NorD/CobT"/>
</dbReference>
<evidence type="ECO:0000313" key="4">
    <source>
        <dbReference type="Proteomes" id="UP001596018"/>
    </source>
</evidence>
<dbReference type="CDD" id="cd01454">
    <property type="entry name" value="vWA_norD_type"/>
    <property type="match status" value="1"/>
</dbReference>
<dbReference type="Gene3D" id="3.40.50.410">
    <property type="entry name" value="von Willebrand factor, type A domain"/>
    <property type="match status" value="1"/>
</dbReference>
<dbReference type="InterPro" id="IPR002035">
    <property type="entry name" value="VWF_A"/>
</dbReference>
<evidence type="ECO:0000313" key="3">
    <source>
        <dbReference type="EMBL" id="MFC5438687.1"/>
    </source>
</evidence>
<dbReference type="InterPro" id="IPR036465">
    <property type="entry name" value="vWFA_dom_sf"/>
</dbReference>
<accession>A0ABW0JS78</accession>
<dbReference type="RefSeq" id="WP_377337891.1">
    <property type="nucleotide sequence ID" value="NZ_JALBWS010000015.1"/>
</dbReference>
<comment type="caution">
    <text evidence="3">The sequence shown here is derived from an EMBL/GenBank/DDBJ whole genome shotgun (WGS) entry which is preliminary data.</text>
</comment>
<keyword evidence="4" id="KW-1185">Reference proteome</keyword>
<reference evidence="4" key="1">
    <citation type="journal article" date="2019" name="Int. J. Syst. Evol. Microbiol.">
        <title>The Global Catalogue of Microorganisms (GCM) 10K type strain sequencing project: providing services to taxonomists for standard genome sequencing and annotation.</title>
        <authorList>
            <consortium name="The Broad Institute Genomics Platform"/>
            <consortium name="The Broad Institute Genome Sequencing Center for Infectious Disease"/>
            <person name="Wu L."/>
            <person name="Ma J."/>
        </authorList>
    </citation>
    <scope>NUCLEOTIDE SEQUENCE [LARGE SCALE GENOMIC DNA]</scope>
    <source>
        <strain evidence="4">KACC 12822</strain>
    </source>
</reference>
<dbReference type="EMBL" id="JBHSMM010000001">
    <property type="protein sequence ID" value="MFC5438687.1"/>
    <property type="molecule type" value="Genomic_DNA"/>
</dbReference>
<feature type="region of interest" description="Disordered" evidence="1">
    <location>
        <begin position="354"/>
        <end position="382"/>
    </location>
</feature>
<name>A0ABW0JS78_9GAMM</name>
<dbReference type="PANTHER" id="PTHR41248:SF1">
    <property type="entry name" value="NORD PROTEIN"/>
    <property type="match status" value="1"/>
</dbReference>
<dbReference type="SMART" id="SM00327">
    <property type="entry name" value="VWA"/>
    <property type="match status" value="1"/>
</dbReference>
<feature type="domain" description="VWFA" evidence="2">
    <location>
        <begin position="488"/>
        <end position="671"/>
    </location>
</feature>
<sequence>MAEAEDVIMDAVRHATIYSRALWRRHRPPVAQAPPLALADVAPRLDLLISALCDRSFALRVAQTPSPPSFLALLVHRRHGPRHRIALPATDGLSIWLPTHLGRLSADTASLYYRALALQQATRAMRGTAAHAPDLRDPLMRDLYLLHEAAAADSELTRTLPGVASTLAVLRADALRARPPLAAFPARLQPLERLIRGVLEASFAPGEELSQLGLPCPTPAESLLRARQIADHLRRTATRQDWGPHPLLKDLWTGELRVPLKHAASVVPTNSADPFDADRKAARSARLARRPDVREADDEEDDERPGAWMVQTAQPHEQAEDPGGLQRPTDRDDATAADEYADALSELPEARLLTRPGRPKEVLLSDDPPDAAARVEAPSTSTAQHALNYPEWDYRIRAYHSPGAAVHPLPAAVGPQAWVDHTLDAHRGMLQEIRRRFEMLRARRVRVHKQLDGDEVDLEAYIEGHADYRAGLPLPQRLYQSQRRVQRDMAIMLLIDVSGSTDGWIVGNRRIIDVEREALLLVCIALEGLGQPYAVQAFSGETAQGVIVREVKRFDEPYGPAVALRIAGLEPENYTRAGAALRHASNRLVQQTAQHRLLLMLSDGKPNDMDHYEGRYGVEDLRQAVTEAKLQGISPFCLTIDRQAANYLPYVFGASQYALLPKPELLPTVLLDWLRRLVGH</sequence>
<dbReference type="SUPFAM" id="SSF53300">
    <property type="entry name" value="vWA-like"/>
    <property type="match status" value="1"/>
</dbReference>
<evidence type="ECO:0000256" key="1">
    <source>
        <dbReference type="SAM" id="MobiDB-lite"/>
    </source>
</evidence>
<dbReference type="Proteomes" id="UP001596018">
    <property type="component" value="Unassembled WGS sequence"/>
</dbReference>
<proteinExistence type="predicted"/>